<feature type="non-terminal residue" evidence="2">
    <location>
        <position position="1"/>
    </location>
</feature>
<proteinExistence type="predicted"/>
<evidence type="ECO:0000313" key="3">
    <source>
        <dbReference type="Proteomes" id="UP001266305"/>
    </source>
</evidence>
<comment type="caution">
    <text evidence="2">The sequence shown here is derived from an EMBL/GenBank/DDBJ whole genome shotgun (WGS) entry which is preliminary data.</text>
</comment>
<feature type="region of interest" description="Disordered" evidence="1">
    <location>
        <begin position="1"/>
        <end position="107"/>
    </location>
</feature>
<evidence type="ECO:0000313" key="2">
    <source>
        <dbReference type="EMBL" id="KAK2087810.1"/>
    </source>
</evidence>
<accession>A0ABQ9TTJ3</accession>
<dbReference type="EMBL" id="JASSZA010000019">
    <property type="protein sequence ID" value="KAK2087810.1"/>
    <property type="molecule type" value="Genomic_DNA"/>
</dbReference>
<protein>
    <submittedName>
        <fullName evidence="2">Uncharacterized protein</fullName>
    </submittedName>
</protein>
<feature type="compositionally biased region" description="Gly residues" evidence="1">
    <location>
        <begin position="74"/>
        <end position="83"/>
    </location>
</feature>
<reference evidence="2 3" key="1">
    <citation type="submission" date="2023-05" db="EMBL/GenBank/DDBJ databases">
        <title>B98-5 Cell Line De Novo Hybrid Assembly: An Optical Mapping Approach.</title>
        <authorList>
            <person name="Kananen K."/>
            <person name="Auerbach J.A."/>
            <person name="Kautto E."/>
            <person name="Blachly J.S."/>
        </authorList>
    </citation>
    <scope>NUCLEOTIDE SEQUENCE [LARGE SCALE GENOMIC DNA]</scope>
    <source>
        <strain evidence="2">B95-8</strain>
        <tissue evidence="2">Cell line</tissue>
    </source>
</reference>
<sequence length="171" mass="17798">PVKKGVRSAKVVREKRKPQKARDTGSRDPPAAPAPHSPKLLGAPADGSRATGRSRAAQSGQVLWRPAEATPSGGARGGSGGGGDRTDDRPTDCAGGAGRARAAGVRASQANEVQPGLLGPAHHRRCGQLHDRQRMMTNECAGRLVLGIAPPAGAGRRRWDGMTDRRPANCR</sequence>
<organism evidence="2 3">
    <name type="scientific">Saguinus oedipus</name>
    <name type="common">Cotton-top tamarin</name>
    <name type="synonym">Oedipomidas oedipus</name>
    <dbReference type="NCBI Taxonomy" id="9490"/>
    <lineage>
        <taxon>Eukaryota</taxon>
        <taxon>Metazoa</taxon>
        <taxon>Chordata</taxon>
        <taxon>Craniata</taxon>
        <taxon>Vertebrata</taxon>
        <taxon>Euteleostomi</taxon>
        <taxon>Mammalia</taxon>
        <taxon>Eutheria</taxon>
        <taxon>Euarchontoglires</taxon>
        <taxon>Primates</taxon>
        <taxon>Haplorrhini</taxon>
        <taxon>Platyrrhini</taxon>
        <taxon>Cebidae</taxon>
        <taxon>Callitrichinae</taxon>
        <taxon>Saguinus</taxon>
    </lineage>
</organism>
<keyword evidence="3" id="KW-1185">Reference proteome</keyword>
<evidence type="ECO:0000256" key="1">
    <source>
        <dbReference type="SAM" id="MobiDB-lite"/>
    </source>
</evidence>
<gene>
    <name evidence="2" type="ORF">P7K49_033717</name>
</gene>
<name>A0ABQ9TTJ3_SAGOE</name>
<dbReference type="Proteomes" id="UP001266305">
    <property type="component" value="Unassembled WGS sequence"/>
</dbReference>